<accession>A0A0A5G1J4</accession>
<keyword evidence="1" id="KW-0472">Membrane</keyword>
<evidence type="ECO:0000313" key="2">
    <source>
        <dbReference type="EMBL" id="KGX85919.1"/>
    </source>
</evidence>
<dbReference type="EMBL" id="AVPF01000035">
    <property type="protein sequence ID" value="KGX85919.1"/>
    <property type="molecule type" value="Genomic_DNA"/>
</dbReference>
<protein>
    <submittedName>
        <fullName evidence="2">Uncharacterized protein</fullName>
    </submittedName>
</protein>
<feature type="transmembrane region" description="Helical" evidence="1">
    <location>
        <begin position="62"/>
        <end position="81"/>
    </location>
</feature>
<evidence type="ECO:0000313" key="3">
    <source>
        <dbReference type="Proteomes" id="UP000030403"/>
    </source>
</evidence>
<evidence type="ECO:0000256" key="1">
    <source>
        <dbReference type="SAM" id="Phobius"/>
    </source>
</evidence>
<keyword evidence="1" id="KW-0812">Transmembrane</keyword>
<gene>
    <name evidence="2" type="ORF">N783_13080</name>
</gene>
<sequence length="155" mass="18421">MIIFFISILLLTSLKLCKKQFHPFELFLLFIFSSIMCQLTFYKLFSYDRLGIVPEWWQDLTAKMHFGIVLPITLLWTMYIFKSNTNEIGKVTALFGWIMFSITIEKIFLQIGVLESKSHSWYPSLDMTFGMFIIIMTIFFMNQLTKILRKDNIIK</sequence>
<reference evidence="2 3" key="1">
    <citation type="submission" date="2013-08" db="EMBL/GenBank/DDBJ databases">
        <authorList>
            <person name="Huang J."/>
            <person name="Wang G."/>
        </authorList>
    </citation>
    <scope>NUCLEOTIDE SEQUENCE [LARGE SCALE GENOMIC DNA]</scope>
    <source>
        <strain evidence="2 3">BH030004</strain>
    </source>
</reference>
<feature type="transmembrane region" description="Helical" evidence="1">
    <location>
        <begin position="21"/>
        <end position="42"/>
    </location>
</feature>
<keyword evidence="1" id="KW-1133">Transmembrane helix</keyword>
<keyword evidence="3" id="KW-1185">Reference proteome</keyword>
<dbReference type="Proteomes" id="UP000030403">
    <property type="component" value="Unassembled WGS sequence"/>
</dbReference>
<dbReference type="AlphaFoldDB" id="A0A0A5G1J4"/>
<comment type="caution">
    <text evidence="2">The sequence shown here is derived from an EMBL/GenBank/DDBJ whole genome shotgun (WGS) entry which is preliminary data.</text>
</comment>
<organism evidence="2 3">
    <name type="scientific">Pontibacillus marinus BH030004 = DSM 16465</name>
    <dbReference type="NCBI Taxonomy" id="1385511"/>
    <lineage>
        <taxon>Bacteria</taxon>
        <taxon>Bacillati</taxon>
        <taxon>Bacillota</taxon>
        <taxon>Bacilli</taxon>
        <taxon>Bacillales</taxon>
        <taxon>Bacillaceae</taxon>
        <taxon>Pontibacillus</taxon>
    </lineage>
</organism>
<name>A0A0A5G1J4_9BACI</name>
<proteinExistence type="predicted"/>
<feature type="transmembrane region" description="Helical" evidence="1">
    <location>
        <begin position="120"/>
        <end position="141"/>
    </location>
</feature>
<feature type="transmembrane region" description="Helical" evidence="1">
    <location>
        <begin position="93"/>
        <end position="114"/>
    </location>
</feature>